<dbReference type="PROSITE" id="PS51074">
    <property type="entry name" value="DPH_MB"/>
    <property type="match status" value="1"/>
</dbReference>
<dbReference type="Pfam" id="PF00226">
    <property type="entry name" value="DnaJ"/>
    <property type="match status" value="1"/>
</dbReference>
<feature type="domain" description="DPH-type MB" evidence="6">
    <location>
        <begin position="90"/>
        <end position="163"/>
    </location>
</feature>
<dbReference type="InParanoid" id="Q388Z0"/>
<dbReference type="GO" id="GO:0046872">
    <property type="term" value="F:metal ion binding"/>
    <property type="evidence" value="ECO:0007669"/>
    <property type="project" value="UniProtKB-KW"/>
</dbReference>
<gene>
    <name evidence="7" type="ORF">Tb10.389.1150</name>
</gene>
<dbReference type="SUPFAM" id="SSF144217">
    <property type="entry name" value="CSL zinc finger"/>
    <property type="match status" value="1"/>
</dbReference>
<dbReference type="SUPFAM" id="SSF46565">
    <property type="entry name" value="Chaperone J-domain"/>
    <property type="match status" value="1"/>
</dbReference>
<dbReference type="PROSITE" id="PS50076">
    <property type="entry name" value="DNAJ_2"/>
    <property type="match status" value="1"/>
</dbReference>
<reference evidence="7 8" key="2">
    <citation type="journal article" date="2005" name="Science">
        <title>The genome of the African trypanosome Trypanosoma brucei.</title>
        <authorList>
            <person name="Berriman M."/>
            <person name="Ghedin E."/>
            <person name="Hertz-Fowler C."/>
            <person name="Blandin G."/>
            <person name="Renauld H."/>
            <person name="Bartholomeu D.C."/>
            <person name="Lennard N.J."/>
            <person name="Caler E."/>
            <person name="Hamlin N.E."/>
            <person name="Haas B."/>
            <person name="Bohme U."/>
            <person name="Hannick L."/>
            <person name="Aslett M.A."/>
            <person name="Shallom J."/>
            <person name="Marcello L."/>
            <person name="Hou L."/>
            <person name="Wickstead B."/>
            <person name="Alsmark U.C."/>
            <person name="Arrowsmith C."/>
            <person name="Atkin R.J."/>
            <person name="Barron A.J."/>
            <person name="Bringaud F."/>
            <person name="Brooks K."/>
            <person name="Carrington M."/>
            <person name="Cherevach I."/>
            <person name="Chillingworth T.J."/>
            <person name="Churcher C."/>
            <person name="Clark L.N."/>
            <person name="Corton C.H."/>
            <person name="Cronin A."/>
            <person name="Davies R.M."/>
            <person name="Doggett J."/>
            <person name="Djikeng A."/>
            <person name="Feldblyum T."/>
            <person name="Field M.C."/>
            <person name="Fraser A."/>
            <person name="Goodhead I."/>
            <person name="Hance Z."/>
            <person name="Harper D."/>
            <person name="Harris B.R."/>
            <person name="Hauser H."/>
            <person name="Hostetler J."/>
            <person name="Ivens A."/>
            <person name="Jagels K."/>
            <person name="Johnson D."/>
            <person name="Johnson J."/>
            <person name="Jones K."/>
            <person name="Kerhornou A.X."/>
            <person name="Koo H."/>
            <person name="Larke N."/>
            <person name="Landfear S."/>
            <person name="Larkin C."/>
            <person name="Leech V."/>
            <person name="Line A."/>
            <person name="Lord A."/>
            <person name="Macleod A."/>
            <person name="Mooney P.J."/>
            <person name="Moule S."/>
            <person name="Martin D.M."/>
            <person name="Morgan G.W."/>
            <person name="Mungall K."/>
            <person name="Norbertczak H."/>
            <person name="Ormond D."/>
            <person name="Pai G."/>
            <person name="Peacock C.S."/>
            <person name="Peterson J."/>
            <person name="Quail M.A."/>
            <person name="Rabbinowitsch E."/>
            <person name="Rajandream M.A."/>
            <person name="Reitter C."/>
            <person name="Salzberg S.L."/>
            <person name="Sanders M."/>
            <person name="Schobel S."/>
            <person name="Sharp S."/>
            <person name="Simmonds M."/>
            <person name="Simpson A.J."/>
            <person name="Tallon L."/>
            <person name="Turner C.M."/>
            <person name="Tait A."/>
            <person name="Tivey A.R."/>
            <person name="Van Aken S."/>
            <person name="Walker D."/>
            <person name="Wanless D."/>
            <person name="Wang S."/>
            <person name="White B."/>
            <person name="White O."/>
            <person name="Whitehead S."/>
            <person name="Woodward J."/>
            <person name="Wortman J."/>
            <person name="Adams M.D."/>
            <person name="Embley T.M."/>
            <person name="Gull K."/>
            <person name="Ullu E."/>
            <person name="Barry J.D."/>
            <person name="Fairlamb A.H."/>
            <person name="Opperdoes F."/>
            <person name="Barrell B.G."/>
            <person name="Donelson J.E."/>
            <person name="Hall N."/>
            <person name="Fraser C.M."/>
            <person name="Melville S.E."/>
            <person name="El-Sayed N.M."/>
        </authorList>
    </citation>
    <scope>NUCLEOTIDE SEQUENCE [LARGE SCALE GENOMIC DNA]</scope>
    <source>
        <strain evidence="7 8">927/4 GUTat10.1</strain>
    </source>
</reference>
<name>Q388Z0_TRYB2</name>
<dbReference type="InterPro" id="IPR036869">
    <property type="entry name" value="J_dom_sf"/>
</dbReference>
<organism evidence="7 8">
    <name type="scientific">Trypanosoma brucei brucei (strain 927/4 GUTat10.1)</name>
    <dbReference type="NCBI Taxonomy" id="185431"/>
    <lineage>
        <taxon>Eukaryota</taxon>
        <taxon>Discoba</taxon>
        <taxon>Euglenozoa</taxon>
        <taxon>Kinetoplastea</taxon>
        <taxon>Metakinetoplastina</taxon>
        <taxon>Trypanosomatida</taxon>
        <taxon>Trypanosomatidae</taxon>
        <taxon>Trypanosoma</taxon>
    </lineage>
</organism>
<accession>Q388Z0</accession>
<proteinExistence type="inferred from homology"/>
<dbReference type="STRING" id="185431.Q388Z0"/>
<sequence>MDIDSPYKILGIPQSASVADIRAAFRRLALTTHPDKQGSNTSGGEAQMMLYSSHPFYVIKEASDILLDPVRRAEYDEGQQRMYARSIGVVSDVHDISDFRLVEERKALCSEDRVCGDVTIQVYEMECRCGGAFEIFLVKGEEGNMDKLCGCDSCSLIVSVRRQTQQ</sequence>
<dbReference type="GO" id="GO:0051082">
    <property type="term" value="F:unfolded protein binding"/>
    <property type="evidence" value="ECO:0000255"/>
    <property type="project" value="GeneDB"/>
</dbReference>
<dbReference type="InterPro" id="IPR007872">
    <property type="entry name" value="DPH_MB_dom"/>
</dbReference>
<evidence type="ECO:0000259" key="5">
    <source>
        <dbReference type="PROSITE" id="PS50076"/>
    </source>
</evidence>
<dbReference type="PaxDb" id="5691-EAN78630"/>
<dbReference type="GO" id="GO:0097014">
    <property type="term" value="C:ciliary plasm"/>
    <property type="evidence" value="ECO:0000314"/>
    <property type="project" value="GeneDB"/>
</dbReference>
<evidence type="ECO:0000313" key="7">
    <source>
        <dbReference type="EMBL" id="EAN78630.1"/>
    </source>
</evidence>
<dbReference type="VEuPathDB" id="TriTrypDB:Tb927.10.12530"/>
<dbReference type="Proteomes" id="UP000008524">
    <property type="component" value="Chromosome 10"/>
</dbReference>
<dbReference type="AlphaFoldDB" id="Q388Z0"/>
<dbReference type="EMBL" id="CM000208">
    <property type="protein sequence ID" value="EAN78630.1"/>
    <property type="molecule type" value="Genomic_DNA"/>
</dbReference>
<dbReference type="OMA" id="RCECDSC"/>
<dbReference type="SMART" id="SM00271">
    <property type="entry name" value="DnaJ"/>
    <property type="match status" value="1"/>
</dbReference>
<dbReference type="PANTHER" id="PTHR45255:SF1">
    <property type="entry name" value="DNAJ HOMOLOG SUBFAMILY C MEMBER 24"/>
    <property type="match status" value="1"/>
</dbReference>
<dbReference type="PRINTS" id="PR00625">
    <property type="entry name" value="JDOMAIN"/>
</dbReference>
<dbReference type="eggNOG" id="KOG0715">
    <property type="taxonomic scope" value="Eukaryota"/>
</dbReference>
<dbReference type="InterPro" id="IPR001623">
    <property type="entry name" value="DnaJ_domain"/>
</dbReference>
<dbReference type="GO" id="GO:0031981">
    <property type="term" value="C:nuclear lumen"/>
    <property type="evidence" value="ECO:0006056"/>
    <property type="project" value="Others"/>
</dbReference>
<keyword evidence="2" id="KW-0479">Metal-binding</keyword>
<dbReference type="CDD" id="cd06257">
    <property type="entry name" value="DnaJ"/>
    <property type="match status" value="1"/>
</dbReference>
<keyword evidence="8" id="KW-1185">Reference proteome</keyword>
<dbReference type="GO" id="GO:0005737">
    <property type="term" value="C:cytoplasm"/>
    <property type="evidence" value="ECO:0000314"/>
    <property type="project" value="GeneDB"/>
</dbReference>
<evidence type="ECO:0000256" key="4">
    <source>
        <dbReference type="ARBA" id="ARBA00023004"/>
    </source>
</evidence>
<keyword evidence="4" id="KW-0408">Iron</keyword>
<evidence type="ECO:0000256" key="1">
    <source>
        <dbReference type="ARBA" id="ARBA00006169"/>
    </source>
</evidence>
<evidence type="ECO:0000259" key="6">
    <source>
        <dbReference type="PROSITE" id="PS51074"/>
    </source>
</evidence>
<comment type="similarity">
    <text evidence="1">Belongs to the DPH4 family.</text>
</comment>
<dbReference type="Gene3D" id="1.10.287.110">
    <property type="entry name" value="DnaJ domain"/>
    <property type="match status" value="1"/>
</dbReference>
<dbReference type="OrthoDB" id="10250354at2759"/>
<reference evidence="7 8" key="1">
    <citation type="journal article" date="2005" name="Science">
        <title>Comparative genomics of trypanosomatid parasitic protozoa.</title>
        <authorList>
            <person name="El-Sayed N.M."/>
            <person name="Myler P.J."/>
            <person name="Blandin G."/>
            <person name="Berriman M."/>
            <person name="Crabtree J."/>
            <person name="Aggarwal G."/>
            <person name="Caler E."/>
            <person name="Renauld H."/>
            <person name="Worthey E.A."/>
            <person name="Hertz-Fowler C."/>
            <person name="Ghedin E."/>
            <person name="Peacock C."/>
            <person name="Bartholomeu D.C."/>
            <person name="Haas B.J."/>
            <person name="Tran A.N."/>
            <person name="Wortman J.R."/>
            <person name="Alsmark U.C."/>
            <person name="Angiuoli S."/>
            <person name="Anupama A."/>
            <person name="Badger J."/>
            <person name="Bringaud F."/>
            <person name="Cadag E."/>
            <person name="Carlton J.M."/>
            <person name="Cerqueira G.C."/>
            <person name="Creasy T."/>
            <person name="Delcher A.L."/>
            <person name="Djikeng A."/>
            <person name="Embley T.M."/>
            <person name="Hauser C."/>
            <person name="Ivens A.C."/>
            <person name="Kummerfeld S.K."/>
            <person name="Pereira-Leal J.B."/>
            <person name="Nilsson D."/>
            <person name="Peterson J."/>
            <person name="Salzberg S.L."/>
            <person name="Shallom J."/>
            <person name="Silva J.C."/>
            <person name="Sundaram J."/>
            <person name="Westenberger S."/>
            <person name="White O."/>
            <person name="Melville S.E."/>
            <person name="Donelson J.E."/>
            <person name="Andersson B."/>
            <person name="Stuart K.D."/>
            <person name="Hall N."/>
        </authorList>
    </citation>
    <scope>NUCLEOTIDE SEQUENCE [LARGE SCALE GENOMIC DNA]</scope>
    <source>
        <strain evidence="7 8">927/4 GUTat10.1</strain>
    </source>
</reference>
<dbReference type="Pfam" id="PF05207">
    <property type="entry name" value="Zn_ribbon_CSL"/>
    <property type="match status" value="1"/>
</dbReference>
<evidence type="ECO:0000256" key="3">
    <source>
        <dbReference type="ARBA" id="ARBA00022833"/>
    </source>
</evidence>
<dbReference type="GO" id="GO:0005654">
    <property type="term" value="C:nucleoplasm"/>
    <property type="evidence" value="ECO:0000314"/>
    <property type="project" value="GeneDB"/>
</dbReference>
<dbReference type="Gene3D" id="3.10.660.10">
    <property type="entry name" value="DPH Zinc finger"/>
    <property type="match status" value="1"/>
</dbReference>
<dbReference type="KEGG" id="tbr:Tb10.389.1150"/>
<dbReference type="RefSeq" id="XP_823458.1">
    <property type="nucleotide sequence ID" value="XM_818365.1"/>
</dbReference>
<dbReference type="FunFam" id="1.10.287.110:FF:000370">
    <property type="entry name" value="Putative chaperone protein DNAj"/>
    <property type="match status" value="1"/>
</dbReference>
<dbReference type="InterPro" id="IPR036671">
    <property type="entry name" value="DPH_MB_sf"/>
</dbReference>
<dbReference type="GO" id="GO:0006457">
    <property type="term" value="P:protein folding"/>
    <property type="evidence" value="ECO:0000255"/>
    <property type="project" value="GeneDB"/>
</dbReference>
<dbReference type="PANTHER" id="PTHR45255">
    <property type="entry name" value="DNAJ HOMOLOG SUBFAMILY C MEMBER 24"/>
    <property type="match status" value="1"/>
</dbReference>
<evidence type="ECO:0000256" key="2">
    <source>
        <dbReference type="ARBA" id="ARBA00022723"/>
    </source>
</evidence>
<evidence type="ECO:0000313" key="8">
    <source>
        <dbReference type="Proteomes" id="UP000008524"/>
    </source>
</evidence>
<protein>
    <submittedName>
        <fullName evidence="7">Chaperone protein DNAJ, putative</fullName>
    </submittedName>
</protein>
<feature type="domain" description="J" evidence="5">
    <location>
        <begin position="5"/>
        <end position="79"/>
    </location>
</feature>
<dbReference type="GeneID" id="3661697"/>
<keyword evidence="3" id="KW-0862">Zinc</keyword>